<dbReference type="RefSeq" id="WP_290254607.1">
    <property type="nucleotide sequence ID" value="NZ_JAUGQQ010000005.1"/>
</dbReference>
<sequence>MENKKDIGDFLKSKLDQGQRIPDESVWEKINTTLDRKSKRRKRAFWLLLPTLTVFGILSLIMFQKTDKSILNKDEKISVEEVKDSLDKTILIETPTNENVSEIKFEKEIEKVAEYTTSEEVEKESKTEPLNQISENKIVSKNSRTKSSNSPKLPNEPEISGKSQKINDSNSLNNNEKNSIENLQNSVFTENNTSLSEVEKNAISKNDSEKIDSTAVAKIEKIKKREKDKKKLSEKDSTEIQKSNTRKWTVMAIAGPVLYNVSEKTSTLDQSLDGAETSGEINFTYGVGVGFNLTEKLSLSFSAIKTKISYSVNNLPSTTSIDSLRIFSISAISGNNVSRRTLSNFAGSDALNLRQEIEYVEMPLQLTYSLTKSRFGTHAFGGFSTLLLTDDRIFAENSRNEELDLGRANNLSRISFSLNAGIGAYYKFSENFTVELNPTFKYQFLLLDSASRNATGVVFGFYAGLKYNFNTN</sequence>
<evidence type="ECO:0000313" key="3">
    <source>
        <dbReference type="EMBL" id="MDN3724516.1"/>
    </source>
</evidence>
<evidence type="ECO:0000313" key="4">
    <source>
        <dbReference type="Proteomes" id="UP001244787"/>
    </source>
</evidence>
<comment type="caution">
    <text evidence="3">The sequence shown here is derived from an EMBL/GenBank/DDBJ whole genome shotgun (WGS) entry which is preliminary data.</text>
</comment>
<name>A0ABT8DGK4_9FLAO</name>
<protein>
    <submittedName>
        <fullName evidence="3">Outer membrane beta-barrel protein</fullName>
    </submittedName>
</protein>
<proteinExistence type="predicted"/>
<organism evidence="3 4">
    <name type="scientific">Aequorivita aurantiaca</name>
    <dbReference type="NCBI Taxonomy" id="3053356"/>
    <lineage>
        <taxon>Bacteria</taxon>
        <taxon>Pseudomonadati</taxon>
        <taxon>Bacteroidota</taxon>
        <taxon>Flavobacteriia</taxon>
        <taxon>Flavobacteriales</taxon>
        <taxon>Flavobacteriaceae</taxon>
        <taxon>Aequorivita</taxon>
    </lineage>
</organism>
<evidence type="ECO:0000256" key="1">
    <source>
        <dbReference type="SAM" id="MobiDB-lite"/>
    </source>
</evidence>
<gene>
    <name evidence="3" type="ORF">QRD02_08985</name>
</gene>
<reference evidence="3 4" key="1">
    <citation type="submission" date="2023-06" db="EMBL/GenBank/DDBJ databases">
        <authorList>
            <person name="Ye Y.-Q."/>
            <person name="Du Z.-J."/>
        </authorList>
    </citation>
    <scope>NUCLEOTIDE SEQUENCE [LARGE SCALE GENOMIC DNA]</scope>
    <source>
        <strain evidence="3 4">SDUM287046</strain>
    </source>
</reference>
<dbReference type="EMBL" id="JAUGQQ010000005">
    <property type="protein sequence ID" value="MDN3724516.1"/>
    <property type="molecule type" value="Genomic_DNA"/>
</dbReference>
<accession>A0ABT8DGK4</accession>
<feature type="compositionally biased region" description="Polar residues" evidence="1">
    <location>
        <begin position="129"/>
        <end position="152"/>
    </location>
</feature>
<feature type="transmembrane region" description="Helical" evidence="2">
    <location>
        <begin position="44"/>
        <end position="63"/>
    </location>
</feature>
<dbReference type="Proteomes" id="UP001244787">
    <property type="component" value="Unassembled WGS sequence"/>
</dbReference>
<keyword evidence="2" id="KW-0812">Transmembrane</keyword>
<feature type="region of interest" description="Disordered" evidence="1">
    <location>
        <begin position="118"/>
        <end position="177"/>
    </location>
</feature>
<keyword evidence="4" id="KW-1185">Reference proteome</keyword>
<evidence type="ECO:0000256" key="2">
    <source>
        <dbReference type="SAM" id="Phobius"/>
    </source>
</evidence>
<keyword evidence="2" id="KW-0472">Membrane</keyword>
<keyword evidence="2" id="KW-1133">Transmembrane helix</keyword>
<feature type="compositionally biased region" description="Low complexity" evidence="1">
    <location>
        <begin position="164"/>
        <end position="177"/>
    </location>
</feature>